<dbReference type="SMART" id="SM01036">
    <property type="entry name" value="BP28CT"/>
    <property type="match status" value="1"/>
</dbReference>
<dbReference type="PROSITE" id="PS00138">
    <property type="entry name" value="SUBTILASE_SER"/>
    <property type="match status" value="1"/>
</dbReference>
<dbReference type="InterPro" id="IPR002884">
    <property type="entry name" value="P_dom"/>
</dbReference>
<dbReference type="Proteomes" id="UP001142055">
    <property type="component" value="Chromosome 2"/>
</dbReference>
<dbReference type="GO" id="GO:0005615">
    <property type="term" value="C:extracellular space"/>
    <property type="evidence" value="ECO:0007669"/>
    <property type="project" value="TreeGrafter"/>
</dbReference>
<dbReference type="InterPro" id="IPR034182">
    <property type="entry name" value="Kexin/furin"/>
</dbReference>
<evidence type="ECO:0000256" key="12">
    <source>
        <dbReference type="PIRSR" id="PIRSR615500-1"/>
    </source>
</evidence>
<proteinExistence type="inferred from homology"/>
<dbReference type="InterPro" id="IPR023827">
    <property type="entry name" value="Peptidase_S8_Asp-AS"/>
</dbReference>
<reference evidence="16" key="1">
    <citation type="submission" date="2022-12" db="EMBL/GenBank/DDBJ databases">
        <title>Genome assemblies of Blomia tropicalis.</title>
        <authorList>
            <person name="Cui Y."/>
        </authorList>
    </citation>
    <scope>NUCLEOTIDE SEQUENCE</scope>
    <source>
        <tissue evidence="16">Adult mites</tissue>
    </source>
</reference>
<dbReference type="PROSITE" id="PS51892">
    <property type="entry name" value="SUBTILASE"/>
    <property type="match status" value="1"/>
</dbReference>
<feature type="active site" description="Charge relay system" evidence="12 13">
    <location>
        <position position="348"/>
    </location>
</feature>
<keyword evidence="17" id="KW-1185">Reference proteome</keyword>
<dbReference type="InterPro" id="IPR016024">
    <property type="entry name" value="ARM-type_fold"/>
</dbReference>
<dbReference type="GO" id="GO:0016486">
    <property type="term" value="P:peptide hormone processing"/>
    <property type="evidence" value="ECO:0007669"/>
    <property type="project" value="TreeGrafter"/>
</dbReference>
<sequence length="2819" mass="322497">MKKRNSGSRFRRHVSNFTNELNKDPSVLWAEQQRTIIRVKRDFLQPEEMQRSEPPLSNGWPIGQIMENLFEGTRQFVFAFDIDKIQPKSTYNDELWPHQWYIYNPGMSKWDHGITKVWDMGFTGKGVVVTVLDDGLEWQHSDIRSNYDHNASLDVNDNDDDPSPRYDINDSNAHGTRCAGEIAMAPHNQKCGVGIAYNSRIGGIRCLDGELSDLNEARALSFKNNYIHIYSSSWGPSDDGKTVDGPKTLALEALERGVKFGRNGKGSIYVWASGNGGSKGDNCNCDGYVSSIYTISIGSVSESGQFPWYGEKCASTLAVAYSSGAFQDRKISTTDIHNRCTMEHSGTSAAAPIAAGILALVLEANPNLTWRDVQHLIVCTSEFSPLADNRGWKRNSAGFLYNSQFGFGLLMADSLVKFAQHWENVPAKTICVIKPGNVLPTLVSDGRMTKIVFSNKNLEGCPIRFLEHVQIRITLSTPRRGNVRVFLVSPPETLSVLMHPRNRDNSVNGFTNWNLTSVQYWGENPIGDWTLFVQNSRHEGGVTRLDNAELILHGINQPGGCLREKFHRRYLHDELITSIIDKTPEYYDDSVRGTSVFTKMAAQTSLARQLELLKTPQTSAQKEKHGSVSFVYSFFEGKSISAQTRYSEAIAGLHGLISIDQRIEKYKGSLFSKKSMKFDRAVQTAEMNMEIDEVIEEYLFCVVSKYFQLVDTHKTIEWLIYQYKVNEYNIDALIGSVLPYHETRLFTRLLQTCSGVKNSKNSRWFWLKPVQENGVPLSKGVLLGHCSKNHDFTRFVTDSVLKAMKYDMKNSIYPSFLVSFCLNLCEIRPSEPTIYIIISVLTKTLNMKKCNSLYEASLMIIAHLCSVTKLNSEVVIDIMKSLLNEKSDFEVSLISFEIICKTQNLVVKLPATFLKNKFILKLVDQSGSYNFEYLVKCLFYTIINSCDENIGDEQMNHLNQIVRKLFTVNNGLNEMTIVTLIGAIDEVTTRNQDQPNSEKIKSFLADIVSTVEKQYPKWFITAIETLQSTSNIIELLNSVRFSAIDGFNMPLIIGLSHSNHDIRDKSLKHLAENIDLFMSKQNDIDRPYLKQIIKSTITDNLDAFKPKVLLSIFGIKEKIFEIFQPMEFELVASKLLNICDQNEFSTNYKWNKLKSTLLHTYCSQPFSSYGYEGDKTASTLNNLFASNGEYIKLFNYLLPINDYQMKNLLIILNSEFGKTHPLLIKINSKCQEKLCNAGISSSNTLTKIVTQDVFNCIFEFFLDNLQSLLNESIYSNLLNAIESGDSRSQRQASIILIYILTKIIHKLSESNSPNIEVLGERITKLLSTQLRHLKLGTESSIDISDVSEFESIDMLNWMLTSLDTHKCNVFPSLLVSYICKTLIQTSLQSISEWHYGIYHILLNYSTKNDTNGLPENVFKLFHSLLIMFITKITTSTDFQFFSPIIANSLDQDILIRTLTVLDNLFRETENFNSISTSIENNPQFMVPYLIGLSSNVIEIRQLALSNLKLITSQIKTNFHLKQFIQILLDSEEDILSNIKIASQIMCRLCNSEDTHGGRSIATGLLNHIFSMITSNNCDSDIPIDLRVSLLKLLNHADLQTKMNLFEYEYNKFFNEANTEEQKFTMDDEMELKTLLLFMRNKQEKIFKIEDGKVNYICKFYLSLINSIPRRIVDLNSRLTFAIYDLLTKHMFEQCRASNEDFSIQVVVALLRIQMTFSETGSTSVGNVNLIDNIRKRIRRLTNDGLFVVRVLDHLLPIETIYETFTCGKEKKEKRSRHASSEGTSKFSTNWKLLRIYVGLFQSQVFFHNSSRLVKTLFDYLKLTFMEVDDDSNEYSRQTILYMIVECFEAELEKMNRTKIKRRKIVYDDEELEENLKMHVDTDDQSDLLDILNSINVDVVIDCMRESRLRETRKVALLLVNLVAPYFHKQILEYLVAIFTFIGTNLLQCDDQYSLAILFETMESIIPIILTNNDKIISNEIQPETNMKQYIVSIFVKSFSDIPSYRRLPLFTKLVQLLGEEQFLSIISVRLIEESCLRKKATRSEKDVWISLLQGLFTQFSSQTQLTSLCILLCLFERKFFDQHLKKKSMQNCSIIGQVDNLKDSTMDSFKFISGLVCKEFTTKIVFDSEKLSCGVDILKFIVLVISNEEFVRNTNGVLSSLLIYFMNLLLELIVSLSPVGTTIKDSFNTYRKRIKITLDEMLLGFNALLPSERLINIVIDDLLNNTAQLEPSISCLVQRKGLELLNEKLTIMNSTEIEYKLAIKIIETLNDRLPSRLKQINKLDDTQVHNIQLMMVSLKFSTKFLLPKPNDSLLDETKTTLTKALKHINGLAKSIEINSTSDCEQINSRTKTMQNLKSSCILCATQILCTMSLEGIEYLSDVLSIILGNFDSEDDIIIISNISSVSKIIIKFAQFLSPHLNEIILKLLHMNKYCDKVSNLQSKLKINWINISKLVPKRTVFEAIDSIYEDATTISPQSIVELMNLFKMSCDNLEKSDISVIVKSFKLFMLKALSYRSKFHDKVNLDIIEQIESAFGEAFSAFIPKLTETTFRPIFYKLLDWSIQVESLKKFNEQDESYFLPNECYYRMIAFYRFCSLLADRLKSLFCVFVAPTIVNNCSEILLAYHSANHDNNETNENEFHQFDDENQFRNKNKLILTDSKLGEPLICSILATLSKCFLYDLNGAFVNKDCTSLILKPIVNQISNILGNDQDFQVRLKLIMQCTQFLIQNNKDETLIKDFNYQILLKTRETNVKVQMSAIKVLHRLILTCSDDYLPFIPETIPFIAELSESEDEEVESLVKKLIIDIEQLVGEPINKYL</sequence>
<keyword evidence="4" id="KW-0732">Signal</keyword>
<evidence type="ECO:0000256" key="11">
    <source>
        <dbReference type="ARBA" id="ARBA00038993"/>
    </source>
</evidence>
<dbReference type="PRINTS" id="PR00723">
    <property type="entry name" value="SUBTILISIN"/>
</dbReference>
<keyword evidence="3" id="KW-0165">Cleavage on pair of basic residues</keyword>
<feature type="region of interest" description="Disordered" evidence="14">
    <location>
        <begin position="149"/>
        <end position="171"/>
    </location>
</feature>
<dbReference type="Pfam" id="PF08146">
    <property type="entry name" value="BP28CT"/>
    <property type="match status" value="1"/>
</dbReference>
<dbReference type="GO" id="GO:0004252">
    <property type="term" value="F:serine-type endopeptidase activity"/>
    <property type="evidence" value="ECO:0007669"/>
    <property type="project" value="UniProtKB-UniRule"/>
</dbReference>
<dbReference type="PROSITE" id="PS00137">
    <property type="entry name" value="SUBTILASE_HIS"/>
    <property type="match status" value="1"/>
</dbReference>
<dbReference type="PANTHER" id="PTHR42884">
    <property type="entry name" value="PROPROTEIN CONVERTASE SUBTILISIN/KEXIN-RELATED"/>
    <property type="match status" value="1"/>
</dbReference>
<evidence type="ECO:0000256" key="6">
    <source>
        <dbReference type="ARBA" id="ARBA00022825"/>
    </source>
</evidence>
<keyword evidence="6 13" id="KW-0720">Serine protease</keyword>
<dbReference type="SUPFAM" id="SSF49785">
    <property type="entry name" value="Galactose-binding domain-like"/>
    <property type="match status" value="1"/>
</dbReference>
<dbReference type="Pfam" id="PF23243">
    <property type="entry name" value="HEAT_HEATR1"/>
    <property type="match status" value="1"/>
</dbReference>
<evidence type="ECO:0000256" key="7">
    <source>
        <dbReference type="ARBA" id="ARBA00022837"/>
    </source>
</evidence>
<dbReference type="EMBL" id="JAPWDV010000002">
    <property type="protein sequence ID" value="KAJ6219773.1"/>
    <property type="molecule type" value="Genomic_DNA"/>
</dbReference>
<comment type="caution">
    <text evidence="16">The sequence shown here is derived from an EMBL/GenBank/DDBJ whole genome shotgun (WGS) entry which is preliminary data.</text>
</comment>
<evidence type="ECO:0000256" key="9">
    <source>
        <dbReference type="ARBA" id="ARBA00023180"/>
    </source>
</evidence>
<name>A0A9Q0RKZ7_BLOTA</name>
<dbReference type="FunFam" id="3.40.50.200:FF:000001">
    <property type="entry name" value="Furin 2, isoform B"/>
    <property type="match status" value="1"/>
</dbReference>
<comment type="catalytic activity">
    <reaction evidence="10">
        <text>Release of mature proteins from their proproteins by cleavage of -Arg-Xaa-Yaa-Arg-|-Zaa- bonds, where Xaa can be any amino acid and Yaa is Arg or Lys. Releases albumin, complement component C3 and von Willebrand factor from their respective precursors.</text>
        <dbReference type="EC" id="3.4.21.75"/>
    </reaction>
</comment>
<dbReference type="SUPFAM" id="SSF52743">
    <property type="entry name" value="Subtilisin-like"/>
    <property type="match status" value="1"/>
</dbReference>
<dbReference type="GO" id="GO:0012505">
    <property type="term" value="C:endomembrane system"/>
    <property type="evidence" value="ECO:0007669"/>
    <property type="project" value="UniProtKB-ARBA"/>
</dbReference>
<evidence type="ECO:0000256" key="10">
    <source>
        <dbReference type="ARBA" id="ARBA00035756"/>
    </source>
</evidence>
<dbReference type="SUPFAM" id="SSF48371">
    <property type="entry name" value="ARM repeat"/>
    <property type="match status" value="2"/>
</dbReference>
<dbReference type="OMA" id="YLLLMQS"/>
<evidence type="ECO:0000256" key="4">
    <source>
        <dbReference type="ARBA" id="ARBA00022729"/>
    </source>
</evidence>
<dbReference type="InterPro" id="IPR036852">
    <property type="entry name" value="Peptidase_S8/S53_dom_sf"/>
</dbReference>
<evidence type="ECO:0000256" key="3">
    <source>
        <dbReference type="ARBA" id="ARBA00022685"/>
    </source>
</evidence>
<keyword evidence="7" id="KW-0106">Calcium</keyword>
<keyword evidence="9" id="KW-0325">Glycoprotein</keyword>
<dbReference type="GO" id="GO:0043005">
    <property type="term" value="C:neuron projection"/>
    <property type="evidence" value="ECO:0007669"/>
    <property type="project" value="TreeGrafter"/>
</dbReference>
<accession>A0A9Q0RKZ7</accession>
<dbReference type="PROSITE" id="PS51829">
    <property type="entry name" value="P_HOMO_B"/>
    <property type="match status" value="1"/>
</dbReference>
<dbReference type="InterPro" id="IPR012954">
    <property type="entry name" value="BP28_C_dom"/>
</dbReference>
<dbReference type="InterPro" id="IPR022398">
    <property type="entry name" value="Peptidase_S8_His-AS"/>
</dbReference>
<dbReference type="GO" id="GO:0005737">
    <property type="term" value="C:cytoplasm"/>
    <property type="evidence" value="ECO:0007669"/>
    <property type="project" value="UniProtKB-ARBA"/>
</dbReference>
<evidence type="ECO:0000256" key="2">
    <source>
        <dbReference type="ARBA" id="ARBA00022670"/>
    </source>
</evidence>
<evidence type="ECO:0000313" key="16">
    <source>
        <dbReference type="EMBL" id="KAJ6219773.1"/>
    </source>
</evidence>
<dbReference type="CDD" id="cd04059">
    <property type="entry name" value="Peptidases_S8_Protein_convertases_Kexins_Furin-like"/>
    <property type="match status" value="1"/>
</dbReference>
<evidence type="ECO:0000256" key="13">
    <source>
        <dbReference type="PROSITE-ProRule" id="PRU01240"/>
    </source>
</evidence>
<evidence type="ECO:0000313" key="17">
    <source>
        <dbReference type="Proteomes" id="UP001142055"/>
    </source>
</evidence>
<organism evidence="16 17">
    <name type="scientific">Blomia tropicalis</name>
    <name type="common">Mite</name>
    <dbReference type="NCBI Taxonomy" id="40697"/>
    <lineage>
        <taxon>Eukaryota</taxon>
        <taxon>Metazoa</taxon>
        <taxon>Ecdysozoa</taxon>
        <taxon>Arthropoda</taxon>
        <taxon>Chelicerata</taxon>
        <taxon>Arachnida</taxon>
        <taxon>Acari</taxon>
        <taxon>Acariformes</taxon>
        <taxon>Sarcoptiformes</taxon>
        <taxon>Astigmata</taxon>
        <taxon>Glycyphagoidea</taxon>
        <taxon>Echimyopodidae</taxon>
        <taxon>Blomia</taxon>
    </lineage>
</organism>
<dbReference type="PROSITE" id="PS00136">
    <property type="entry name" value="SUBTILASE_ASP"/>
    <property type="match status" value="1"/>
</dbReference>
<keyword evidence="8" id="KW-0865">Zymogen</keyword>
<feature type="active site" description="Charge relay system" evidence="12 13">
    <location>
        <position position="133"/>
    </location>
</feature>
<dbReference type="Gene3D" id="3.40.50.200">
    <property type="entry name" value="Peptidase S8/S53 domain"/>
    <property type="match status" value="1"/>
</dbReference>
<dbReference type="GO" id="GO:0016020">
    <property type="term" value="C:membrane"/>
    <property type="evidence" value="ECO:0007669"/>
    <property type="project" value="TreeGrafter"/>
</dbReference>
<feature type="active site" description="Charge relay system" evidence="12 13">
    <location>
        <position position="174"/>
    </location>
</feature>
<dbReference type="InterPro" id="IPR056473">
    <property type="entry name" value="HEAT_Utp10/HEAT1"/>
</dbReference>
<evidence type="ECO:0000256" key="1">
    <source>
        <dbReference type="ARBA" id="ARBA00005325"/>
    </source>
</evidence>
<dbReference type="Pfam" id="PF00082">
    <property type="entry name" value="Peptidase_S8"/>
    <property type="match status" value="1"/>
</dbReference>
<evidence type="ECO:0000259" key="15">
    <source>
        <dbReference type="PROSITE" id="PS51829"/>
    </source>
</evidence>
<dbReference type="InterPro" id="IPR008979">
    <property type="entry name" value="Galactose-bd-like_sf"/>
</dbReference>
<dbReference type="InterPro" id="IPR023828">
    <property type="entry name" value="Peptidase_S8_Ser-AS"/>
</dbReference>
<dbReference type="EC" id="3.4.21.75" evidence="11"/>
<dbReference type="InterPro" id="IPR000209">
    <property type="entry name" value="Peptidase_S8/S53_dom"/>
</dbReference>
<feature type="domain" description="P/Homo B" evidence="15">
    <location>
        <begin position="424"/>
        <end position="558"/>
    </location>
</feature>
<dbReference type="Gene3D" id="2.60.120.260">
    <property type="entry name" value="Galactose-binding domain-like"/>
    <property type="match status" value="1"/>
</dbReference>
<evidence type="ECO:0000256" key="8">
    <source>
        <dbReference type="ARBA" id="ARBA00023145"/>
    </source>
</evidence>
<keyword evidence="2 13" id="KW-0645">Protease</keyword>
<dbReference type="InterPro" id="IPR015500">
    <property type="entry name" value="Peptidase_S8_subtilisin-rel"/>
</dbReference>
<evidence type="ECO:0000256" key="5">
    <source>
        <dbReference type="ARBA" id="ARBA00022801"/>
    </source>
</evidence>
<protein>
    <recommendedName>
        <fullName evidence="11">furin</fullName>
        <ecNumber evidence="11">3.4.21.75</ecNumber>
    </recommendedName>
</protein>
<comment type="similarity">
    <text evidence="1">Belongs to the peptidase S8 family. Furin subfamily.</text>
</comment>
<dbReference type="PANTHER" id="PTHR42884:SF14">
    <property type="entry name" value="NEUROENDOCRINE CONVERTASE 1"/>
    <property type="match status" value="1"/>
</dbReference>
<gene>
    <name evidence="16" type="ORF">RDWZM_005585</name>
</gene>
<keyword evidence="5 13" id="KW-0378">Hydrolase</keyword>
<dbReference type="Pfam" id="PF01483">
    <property type="entry name" value="P_proprotein"/>
    <property type="match status" value="1"/>
</dbReference>
<evidence type="ECO:0000256" key="14">
    <source>
        <dbReference type="SAM" id="MobiDB-lite"/>
    </source>
</evidence>